<organism evidence="1">
    <name type="scientific">uncultured Caudovirales phage</name>
    <dbReference type="NCBI Taxonomy" id="2100421"/>
    <lineage>
        <taxon>Viruses</taxon>
        <taxon>Duplodnaviria</taxon>
        <taxon>Heunggongvirae</taxon>
        <taxon>Uroviricota</taxon>
        <taxon>Caudoviricetes</taxon>
        <taxon>Peduoviridae</taxon>
        <taxon>Maltschvirus</taxon>
        <taxon>Maltschvirus maltsch</taxon>
    </lineage>
</organism>
<name>A0A2H4J1W1_9CAUD</name>
<evidence type="ECO:0000313" key="1">
    <source>
        <dbReference type="EMBL" id="ASN69050.1"/>
    </source>
</evidence>
<accession>A0A2H4J1W1</accession>
<proteinExistence type="predicted"/>
<reference evidence="1" key="1">
    <citation type="submission" date="2017-06" db="EMBL/GenBank/DDBJ databases">
        <title>Novel phages from South African skin metaviromes.</title>
        <authorList>
            <person name="van Zyl L.J."/>
            <person name="Abrahams Y."/>
            <person name="Stander E.A."/>
            <person name="Kirby B.M."/>
            <person name="Clavaud C."/>
            <person name="Farcet C."/>
            <person name="Breton L."/>
            <person name="Trindade M.I."/>
        </authorList>
    </citation>
    <scope>NUCLEOTIDE SEQUENCE</scope>
</reference>
<dbReference type="EMBL" id="MF417885">
    <property type="protein sequence ID" value="ASN69050.1"/>
    <property type="molecule type" value="Genomic_DNA"/>
</dbReference>
<sequence length="52" mass="5879">MENGWKMPEIDNTDIYQLLRIMNNKKKSKTKKVGKNESLIGAITGKDPRASS</sequence>
<protein>
    <submittedName>
        <fullName evidence="1">Uncharacterized protein</fullName>
    </submittedName>
</protein>
<gene>
    <name evidence="1" type="ORF">3S9_13</name>
</gene>